<dbReference type="InterPro" id="IPR000873">
    <property type="entry name" value="AMP-dep_synth/lig_dom"/>
</dbReference>
<dbReference type="Gene3D" id="1.10.1200.10">
    <property type="entry name" value="ACP-like"/>
    <property type="match status" value="1"/>
</dbReference>
<dbReference type="PANTHER" id="PTHR22754">
    <property type="entry name" value="DISCO-INTERACTING PROTEIN 2 DIP2 -RELATED"/>
    <property type="match status" value="1"/>
</dbReference>
<dbReference type="InterPro" id="IPR020845">
    <property type="entry name" value="AMP-binding_CS"/>
</dbReference>
<evidence type="ECO:0000259" key="2">
    <source>
        <dbReference type="PROSITE" id="PS50075"/>
    </source>
</evidence>
<dbReference type="Pfam" id="PF00501">
    <property type="entry name" value="AMP-binding"/>
    <property type="match status" value="1"/>
</dbReference>
<proteinExistence type="inferred from homology"/>
<dbReference type="AlphaFoldDB" id="A0A1Y0IL79"/>
<evidence type="ECO:0000256" key="1">
    <source>
        <dbReference type="ARBA" id="ARBA00006432"/>
    </source>
</evidence>
<reference evidence="4" key="1">
    <citation type="submission" date="2017-05" db="EMBL/GenBank/DDBJ databases">
        <authorList>
            <person name="Sung H."/>
        </authorList>
    </citation>
    <scope>NUCLEOTIDE SEQUENCE [LARGE SCALE GENOMIC DNA]</scope>
    <source>
        <strain evidence="4">AR23208</strain>
    </source>
</reference>
<dbReference type="SUPFAM" id="SSF47336">
    <property type="entry name" value="ACP-like"/>
    <property type="match status" value="1"/>
</dbReference>
<dbReference type="Proteomes" id="UP000195437">
    <property type="component" value="Chromosome"/>
</dbReference>
<dbReference type="Gene3D" id="3.40.50.12780">
    <property type="entry name" value="N-terminal domain of ligase-like"/>
    <property type="match status" value="1"/>
</dbReference>
<dbReference type="GO" id="GO:0070566">
    <property type="term" value="F:adenylyltransferase activity"/>
    <property type="evidence" value="ECO:0007669"/>
    <property type="project" value="TreeGrafter"/>
</dbReference>
<dbReference type="InterPro" id="IPR042099">
    <property type="entry name" value="ANL_N_sf"/>
</dbReference>
<dbReference type="EMBL" id="CP021434">
    <property type="protein sequence ID" value="ARU60255.1"/>
    <property type="molecule type" value="Genomic_DNA"/>
</dbReference>
<feature type="domain" description="Carrier" evidence="2">
    <location>
        <begin position="584"/>
        <end position="659"/>
    </location>
</feature>
<accession>A0A1Y0IL79</accession>
<name>A0A1Y0IL79_9BACL</name>
<dbReference type="Pfam" id="PF00550">
    <property type="entry name" value="PP-binding"/>
    <property type="match status" value="1"/>
</dbReference>
<sequence>MGIGGVEMFRSLVELIEARRESGRGITFIRSDQDETVISYSEFYTHVRRVLFNLQARGLQQGDELLFQVENNEHFLYVFWAALLGGIIPVPITVGNTEEHKWKVFRIRNVLNNPTLLVEKKRWESLQTFAAEQGLHEESDVLQERTLLLEDVLHITEQEGAVVYPEPNDLAFIQFSSGSTGDPKGVMLTHRNLLTNMNAIATGVDLGPGDSSLSWLPLTHDMGMIGCHMVPLFSDIDQLNMETWLFVRRPLLWMKKANQHRATILTSPNFGYKFFQFSFKPEAAQDWDLSCIKTVLNGAEPISAPLVQQFLDLLEPYGLKQTAIMNVYGLAEASLAVTFPGLEEGLSALCVDRQSLGVGQTVQEMESPEHQQALLVVELGRPVLDCAVRITDEENGELAENTVGCVQIRGGNVTAGYYNNPEATSRLITADGWLNTGDLGFQRDGRLYITGRAKDIIFVQGQNYYPHDIERIVEDIEGVTRGEAAACGVYNEELKRDEIHLFVLFKKKPPEFTPVIAAVKRRISERLGLTVGDVIPVKHIPKTTSGKIQRYKLAEAYRSGEYKALCEQLDALLQAAPSAEGAVVGRTATEQTLLQISRDVLGIQEIGLDDNFTKFGCTSLQMTTMHERVDKVYPGKLKISDLFGYPSVSMMADFIEGKGSLLLASVPLPEVYFSGAVEEAAGASFDLLLDAGLSSPLEQLAASLGLTYEAVMLALYTHLLTQVATSDVVTVQSMIVSDERVVPVTVDAKQVSELTELLRYVQEAAAETDRANAYGVQLAGAAVPNQDPRAVVPFFCTRELRKVHAQGALPYDLVFELFTERGRRGLYVSFNSRRLNKNGVKKLAQGLVKLAQMLVQAAAKQGQSL</sequence>
<dbReference type="Gene3D" id="3.30.300.30">
    <property type="match status" value="1"/>
</dbReference>
<dbReference type="PROSITE" id="PS50075">
    <property type="entry name" value="CARRIER"/>
    <property type="match status" value="1"/>
</dbReference>
<dbReference type="InterPro" id="IPR036736">
    <property type="entry name" value="ACP-like_sf"/>
</dbReference>
<dbReference type="PROSITE" id="PS00455">
    <property type="entry name" value="AMP_BINDING"/>
    <property type="match status" value="1"/>
</dbReference>
<dbReference type="SUPFAM" id="SSF56801">
    <property type="entry name" value="Acetyl-CoA synthetase-like"/>
    <property type="match status" value="1"/>
</dbReference>
<dbReference type="KEGG" id="tum:CBW65_03640"/>
<keyword evidence="4" id="KW-1185">Reference proteome</keyword>
<organism evidence="3 4">
    <name type="scientific">Tumebacillus avium</name>
    <dbReference type="NCBI Taxonomy" id="1903704"/>
    <lineage>
        <taxon>Bacteria</taxon>
        <taxon>Bacillati</taxon>
        <taxon>Bacillota</taxon>
        <taxon>Bacilli</taxon>
        <taxon>Bacillales</taxon>
        <taxon>Alicyclobacillaceae</taxon>
        <taxon>Tumebacillus</taxon>
    </lineage>
</organism>
<protein>
    <recommendedName>
        <fullName evidence="2">Carrier domain-containing protein</fullName>
    </recommendedName>
</protein>
<evidence type="ECO:0000313" key="4">
    <source>
        <dbReference type="Proteomes" id="UP000195437"/>
    </source>
</evidence>
<comment type="similarity">
    <text evidence="1">Belongs to the ATP-dependent AMP-binding enzyme family.</text>
</comment>
<dbReference type="SUPFAM" id="SSF52777">
    <property type="entry name" value="CoA-dependent acyltransferases"/>
    <property type="match status" value="1"/>
</dbReference>
<gene>
    <name evidence="3" type="ORF">CBW65_03640</name>
</gene>
<dbReference type="PANTHER" id="PTHR22754:SF32">
    <property type="entry name" value="DISCO-INTERACTING PROTEIN 2"/>
    <property type="match status" value="1"/>
</dbReference>
<dbReference type="GO" id="GO:0006633">
    <property type="term" value="P:fatty acid biosynthetic process"/>
    <property type="evidence" value="ECO:0007669"/>
    <property type="project" value="TreeGrafter"/>
</dbReference>
<dbReference type="OrthoDB" id="9765680at2"/>
<dbReference type="InterPro" id="IPR009081">
    <property type="entry name" value="PP-bd_ACP"/>
</dbReference>
<dbReference type="GO" id="GO:0005886">
    <property type="term" value="C:plasma membrane"/>
    <property type="evidence" value="ECO:0007669"/>
    <property type="project" value="TreeGrafter"/>
</dbReference>
<evidence type="ECO:0000313" key="3">
    <source>
        <dbReference type="EMBL" id="ARU60255.1"/>
    </source>
</evidence>
<dbReference type="Gene3D" id="3.30.559.30">
    <property type="entry name" value="Nonribosomal peptide synthetase, condensation domain"/>
    <property type="match status" value="1"/>
</dbReference>
<dbReference type="InterPro" id="IPR045851">
    <property type="entry name" value="AMP-bd_C_sf"/>
</dbReference>